<feature type="transmembrane region" description="Helical" evidence="7">
    <location>
        <begin position="56"/>
        <end position="78"/>
    </location>
</feature>
<sequence length="154" mass="15844">MIKIRSFLAGSSSLAADYGLLALRLGVAAVFIAHGAGDIFEAGVSNNIENYQGAGIPLAALAAPFTAYIQFLGGILIIPGFLTRPISVGFLVVMAGALIFVHRGESLVMGQDGSGAGFAFIMGVAALTLLLLGPGRYSVDHLVFGHQAKQSTHA</sequence>
<evidence type="ECO:0000256" key="2">
    <source>
        <dbReference type="ARBA" id="ARBA00006679"/>
    </source>
</evidence>
<comment type="caution">
    <text evidence="8">The sequence shown here is derived from an EMBL/GenBank/DDBJ whole genome shotgun (WGS) entry which is preliminary data.</text>
</comment>
<dbReference type="Proteomes" id="UP000597656">
    <property type="component" value="Unassembled WGS sequence"/>
</dbReference>
<comment type="subcellular location">
    <subcellularLocation>
        <location evidence="1">Cell membrane</location>
        <topology evidence="1">Multi-pass membrane protein</topology>
    </subcellularLocation>
</comment>
<evidence type="ECO:0000313" key="8">
    <source>
        <dbReference type="EMBL" id="GGN23413.1"/>
    </source>
</evidence>
<proteinExistence type="inferred from homology"/>
<evidence type="ECO:0000256" key="7">
    <source>
        <dbReference type="SAM" id="Phobius"/>
    </source>
</evidence>
<feature type="transmembrane region" description="Helical" evidence="7">
    <location>
        <begin position="85"/>
        <end position="102"/>
    </location>
</feature>
<keyword evidence="5 7" id="KW-1133">Transmembrane helix</keyword>
<dbReference type="Pfam" id="PF07681">
    <property type="entry name" value="DoxX"/>
    <property type="match status" value="1"/>
</dbReference>
<reference evidence="9" key="1">
    <citation type="journal article" date="2019" name="Int. J. Syst. Evol. Microbiol.">
        <title>The Global Catalogue of Microorganisms (GCM) 10K type strain sequencing project: providing services to taxonomists for standard genome sequencing and annotation.</title>
        <authorList>
            <consortium name="The Broad Institute Genomics Platform"/>
            <consortium name="The Broad Institute Genome Sequencing Center for Infectious Disease"/>
            <person name="Wu L."/>
            <person name="Ma J."/>
        </authorList>
    </citation>
    <scope>NUCLEOTIDE SEQUENCE [LARGE SCALE GENOMIC DNA]</scope>
    <source>
        <strain evidence="9">CGMCC 4.7319</strain>
    </source>
</reference>
<protein>
    <recommendedName>
        <fullName evidence="10">Oxidoreductase</fullName>
    </recommendedName>
</protein>
<evidence type="ECO:0000256" key="6">
    <source>
        <dbReference type="ARBA" id="ARBA00023136"/>
    </source>
</evidence>
<evidence type="ECO:0008006" key="10">
    <source>
        <dbReference type="Google" id="ProtNLM"/>
    </source>
</evidence>
<keyword evidence="3" id="KW-1003">Cell membrane</keyword>
<organism evidence="8 9">
    <name type="scientific">Lentzea pudingi</name>
    <dbReference type="NCBI Taxonomy" id="1789439"/>
    <lineage>
        <taxon>Bacteria</taxon>
        <taxon>Bacillati</taxon>
        <taxon>Actinomycetota</taxon>
        <taxon>Actinomycetes</taxon>
        <taxon>Pseudonocardiales</taxon>
        <taxon>Pseudonocardiaceae</taxon>
        <taxon>Lentzea</taxon>
    </lineage>
</organism>
<dbReference type="RefSeq" id="WP_189159754.1">
    <property type="nucleotide sequence ID" value="NZ_BMNC01000019.1"/>
</dbReference>
<keyword evidence="9" id="KW-1185">Reference proteome</keyword>
<name>A0ABQ2ISH5_9PSEU</name>
<evidence type="ECO:0000256" key="4">
    <source>
        <dbReference type="ARBA" id="ARBA00022692"/>
    </source>
</evidence>
<evidence type="ECO:0000256" key="1">
    <source>
        <dbReference type="ARBA" id="ARBA00004651"/>
    </source>
</evidence>
<dbReference type="InterPro" id="IPR051907">
    <property type="entry name" value="DoxX-like_oxidoreductase"/>
</dbReference>
<comment type="similarity">
    <text evidence="2">Belongs to the DoxX family.</text>
</comment>
<gene>
    <name evidence="8" type="ORF">GCM10011609_76240</name>
</gene>
<dbReference type="InterPro" id="IPR032808">
    <property type="entry name" value="DoxX"/>
</dbReference>
<evidence type="ECO:0000256" key="3">
    <source>
        <dbReference type="ARBA" id="ARBA00022475"/>
    </source>
</evidence>
<evidence type="ECO:0000313" key="9">
    <source>
        <dbReference type="Proteomes" id="UP000597656"/>
    </source>
</evidence>
<dbReference type="PANTHER" id="PTHR33452:SF1">
    <property type="entry name" value="INNER MEMBRANE PROTEIN YPHA-RELATED"/>
    <property type="match status" value="1"/>
</dbReference>
<feature type="transmembrane region" description="Helical" evidence="7">
    <location>
        <begin position="114"/>
        <end position="132"/>
    </location>
</feature>
<feature type="transmembrane region" description="Helical" evidence="7">
    <location>
        <begin position="12"/>
        <end position="36"/>
    </location>
</feature>
<keyword evidence="6 7" id="KW-0472">Membrane</keyword>
<keyword evidence="4 7" id="KW-0812">Transmembrane</keyword>
<accession>A0ABQ2ISH5</accession>
<dbReference type="EMBL" id="BMNC01000019">
    <property type="protein sequence ID" value="GGN23413.1"/>
    <property type="molecule type" value="Genomic_DNA"/>
</dbReference>
<evidence type="ECO:0000256" key="5">
    <source>
        <dbReference type="ARBA" id="ARBA00022989"/>
    </source>
</evidence>
<dbReference type="PANTHER" id="PTHR33452">
    <property type="entry name" value="OXIDOREDUCTASE CATD-RELATED"/>
    <property type="match status" value="1"/>
</dbReference>